<dbReference type="OrthoDB" id="120976at2759"/>
<feature type="region of interest" description="Disordered" evidence="1">
    <location>
        <begin position="1290"/>
        <end position="1452"/>
    </location>
</feature>
<organism evidence="3 4">
    <name type="scientific">Falco tinnunculus</name>
    <name type="common">Common kestrel</name>
    <dbReference type="NCBI Taxonomy" id="100819"/>
    <lineage>
        <taxon>Eukaryota</taxon>
        <taxon>Metazoa</taxon>
        <taxon>Chordata</taxon>
        <taxon>Craniata</taxon>
        <taxon>Vertebrata</taxon>
        <taxon>Euteleostomi</taxon>
        <taxon>Archelosauria</taxon>
        <taxon>Archosauria</taxon>
        <taxon>Dinosauria</taxon>
        <taxon>Saurischia</taxon>
        <taxon>Theropoda</taxon>
        <taxon>Coelurosauria</taxon>
        <taxon>Aves</taxon>
        <taxon>Neognathae</taxon>
        <taxon>Neoaves</taxon>
        <taxon>Telluraves</taxon>
        <taxon>Australaves</taxon>
        <taxon>Falconiformes</taxon>
        <taxon>Falconidae</taxon>
        <taxon>Falco</taxon>
    </lineage>
</organism>
<feature type="compositionally biased region" description="Basic and acidic residues" evidence="1">
    <location>
        <begin position="560"/>
        <end position="583"/>
    </location>
</feature>
<feature type="compositionally biased region" description="Polar residues" evidence="1">
    <location>
        <begin position="512"/>
        <end position="521"/>
    </location>
</feature>
<feature type="compositionally biased region" description="Acidic residues" evidence="1">
    <location>
        <begin position="469"/>
        <end position="481"/>
    </location>
</feature>
<dbReference type="PANTHER" id="PTHR23034">
    <property type="entry name" value="GLUTAMATE-RICH PROTEIN 3"/>
    <property type="match status" value="1"/>
</dbReference>
<feature type="compositionally biased region" description="Low complexity" evidence="1">
    <location>
        <begin position="1413"/>
        <end position="1426"/>
    </location>
</feature>
<reference evidence="3" key="1">
    <citation type="submission" date="2025-08" db="UniProtKB">
        <authorList>
            <consortium name="Ensembl"/>
        </authorList>
    </citation>
    <scope>IDENTIFICATION</scope>
</reference>
<name>A0A8C4TS83_FALTI</name>
<feature type="compositionally biased region" description="Basic and acidic residues" evidence="1">
    <location>
        <begin position="668"/>
        <end position="680"/>
    </location>
</feature>
<evidence type="ECO:0000256" key="1">
    <source>
        <dbReference type="SAM" id="MobiDB-lite"/>
    </source>
</evidence>
<evidence type="ECO:0000313" key="4">
    <source>
        <dbReference type="Proteomes" id="UP000694562"/>
    </source>
</evidence>
<dbReference type="InterPro" id="IPR027962">
    <property type="entry name" value="ERICH3"/>
</dbReference>
<dbReference type="InterPro" id="IPR048257">
    <property type="entry name" value="DUF4590"/>
</dbReference>
<feature type="compositionally biased region" description="Polar residues" evidence="1">
    <location>
        <begin position="642"/>
        <end position="651"/>
    </location>
</feature>
<feature type="region of interest" description="Disordered" evidence="1">
    <location>
        <begin position="1111"/>
        <end position="1203"/>
    </location>
</feature>
<dbReference type="OMA" id="HAQYGNE"/>
<evidence type="ECO:0000313" key="3">
    <source>
        <dbReference type="Ensembl" id="ENSFTIP00000000316.1"/>
    </source>
</evidence>
<proteinExistence type="predicted"/>
<feature type="compositionally biased region" description="Basic and acidic residues" evidence="1">
    <location>
        <begin position="599"/>
        <end position="636"/>
    </location>
</feature>
<feature type="region of interest" description="Disordered" evidence="1">
    <location>
        <begin position="378"/>
        <end position="416"/>
    </location>
</feature>
<feature type="domain" description="DUF4590" evidence="2">
    <location>
        <begin position="271"/>
        <end position="383"/>
    </location>
</feature>
<feature type="compositionally biased region" description="Gly residues" evidence="1">
    <location>
        <begin position="1156"/>
        <end position="1165"/>
    </location>
</feature>
<feature type="compositionally biased region" description="Basic and acidic residues" evidence="1">
    <location>
        <begin position="434"/>
        <end position="455"/>
    </location>
</feature>
<dbReference type="Proteomes" id="UP000694562">
    <property type="component" value="Unplaced"/>
</dbReference>
<sequence length="1452" mass="151700">MRRDHQRYVQECLAHAIFHKVLDMERHHQLEIKRKLENSVRKERVQKIKVEQFRRLVEDASPMRSPHPPLGPRNRCGFHSSVAGEPAGRSQLRAPGPVVGYDGGHPSHQHQSKEPAFSKVTSWRPNTAPGNTQHPHRLQPLRSCAAVGSVPKTSRPKQKRHTLEHDQQFAVGAERSGLRLMNSVEYVTGISPYQLPVINSYMIPVPPPPLHKGDKSINAVRNGMPRGRRFRPTTAPNDVEQLLTKNAGGFPKSPLRSNAFVTMVFLGKSVHLSHDDADYRDEIKVYQQHCGGENLCVYKGKLLEGETFHFVSKRHHGFPFSLTFFLNGIQVDRLSCCCEYKHQKRSRLGGRHGYFGFLNVEGASPCYRCIIAMGLDKKPSPPKRKMEEDYGEKRVGSWGAGVHSEPSKSSVEQKSSIDSEFVILPGHEASVETIEDKMETKQEYKEEERKKLSDRESEDSQEDTSKNEYDEDFEAVEEVNEEGQTGDQMNEMSKSSSDDKKHNLNYEKESKTSSQKSLQASDSEKGESGGYSVSDSEDDKRGQRSTHSPSSISTQYSSEDDSHVETIKDNVKGKEDHDFKRASDNAAHAQYGNENGENELLRMEENQETSVLEKEGIEEAEKAKPEDLTAREDTGIFRENTMAIQRQSPNVNGELKQAESVESNVGEDGEKNTSTRRGDGVEGLLVPLESSMTQVEDSDEESPQSNKGIVFEDFKPVQEEIANAIGNDHDVNSEPESSNSHTDEEEENITSTERDAAEAPDGAFLAEATRALDVQKAAEQVVQAGWIAGERHALEKEGLVAEGGDARTEEAGEEMAWAGDLLPKEDTVAALEAEGQPAVLESAPGESAVAEDPRGKGAGRGMVSGVEVAAGWQGALVEGTESEAALGEQAPGGEELAGALLGTGVAGTVCEQVEVSGGASQAEEAAEAAPEAGEAVRVMGPRLQVVAKAAAEAEGPAAEGGFAGQGLAAAVPEGEEAAEDASLAEGGIAGVVGPEGEEPVGEAFSEWEVAVEKPGALLEALGDTNISPGAAVPGGQEGFVTSDEFSQLKAPGEEWMEVGKVAIGAATSESGETSAVEGSSAPRAEDVVVEPGGGPVWQVAPVLEAVVAAGGDPLSQGSPQLEETAAAEKEGSAEPLWRGSPSLGSRARTDSAMDGQPGGGVGGVSTEGARTEAGGGEAAAAGVPGPGELAAGPEGSPAEGVLGSTVLPAPGLRVSGAMVAGEVGGQAGRGAVAAGDSGLGAQEGVTGAACGGQSGTGAAAGGAAGEPGRHREGLADGAVACGRGVKQEAALGREGRGTAPAGSEGQGEVEQEWGTARLVSPWPGEVRGAMASGERPIAETSGAPALGGGGVEPGGRVSAGGEGLWPGTQLQRAARGTGAAGGKDGPQEGAEQAGAKAEEEQPGPCENTAGEVASAWARAPSAAGAGEPRKDGPVGGSAGTRAADVGERSCGP</sequence>
<feature type="compositionally biased region" description="Gly residues" evidence="1">
    <location>
        <begin position="1345"/>
        <end position="1364"/>
    </location>
</feature>
<dbReference type="Ensembl" id="ENSFTIT00000000331.1">
    <property type="protein sequence ID" value="ENSFTIP00000000316.1"/>
    <property type="gene ID" value="ENSFTIG00000000228.1"/>
</dbReference>
<feature type="compositionally biased region" description="Low complexity" evidence="1">
    <location>
        <begin position="1167"/>
        <end position="1200"/>
    </location>
</feature>
<keyword evidence="4" id="KW-1185">Reference proteome</keyword>
<evidence type="ECO:0000259" key="2">
    <source>
        <dbReference type="Pfam" id="PF15257"/>
    </source>
</evidence>
<feature type="region of interest" description="Disordered" evidence="1">
    <location>
        <begin position="59"/>
        <end position="140"/>
    </location>
</feature>
<feature type="compositionally biased region" description="Polar residues" evidence="1">
    <location>
        <begin position="119"/>
        <end position="133"/>
    </location>
</feature>
<feature type="region of interest" description="Disordered" evidence="1">
    <location>
        <begin position="428"/>
        <end position="764"/>
    </location>
</feature>
<reference evidence="3" key="2">
    <citation type="submission" date="2025-09" db="UniProtKB">
        <authorList>
            <consortium name="Ensembl"/>
        </authorList>
    </citation>
    <scope>IDENTIFICATION</scope>
</reference>
<feature type="compositionally biased region" description="Polar residues" evidence="1">
    <location>
        <begin position="545"/>
        <end position="557"/>
    </location>
</feature>
<feature type="compositionally biased region" description="Basic and acidic residues" evidence="1">
    <location>
        <begin position="378"/>
        <end position="395"/>
    </location>
</feature>
<dbReference type="PANTHER" id="PTHR23034:SF2">
    <property type="entry name" value="GLUTAMATE-RICH PROTEIN 3"/>
    <property type="match status" value="1"/>
</dbReference>
<feature type="compositionally biased region" description="Polar residues" evidence="1">
    <location>
        <begin position="407"/>
        <end position="416"/>
    </location>
</feature>
<accession>A0A8C4TS83</accession>
<feature type="compositionally biased region" description="Polar residues" evidence="1">
    <location>
        <begin position="483"/>
        <end position="495"/>
    </location>
</feature>
<feature type="region of interest" description="Disordered" evidence="1">
    <location>
        <begin position="837"/>
        <end position="861"/>
    </location>
</feature>
<dbReference type="Pfam" id="PF15257">
    <property type="entry name" value="DUF4590"/>
    <property type="match status" value="1"/>
</dbReference>
<feature type="compositionally biased region" description="Basic and acidic residues" evidence="1">
    <location>
        <begin position="496"/>
        <end position="511"/>
    </location>
</feature>
<protein>
    <submittedName>
        <fullName evidence="3">Glutamate rich 3</fullName>
    </submittedName>
</protein>